<gene>
    <name evidence="1" type="ORF">QX233_06405</name>
</gene>
<comment type="caution">
    <text evidence="1">The sequence shown here is derived from an EMBL/GenBank/DDBJ whole genome shotgun (WGS) entry which is preliminary data.</text>
</comment>
<organism evidence="1 2">
    <name type="scientific">Chryseobacterium gambrini</name>
    <dbReference type="NCBI Taxonomy" id="373672"/>
    <lineage>
        <taxon>Bacteria</taxon>
        <taxon>Pseudomonadati</taxon>
        <taxon>Bacteroidota</taxon>
        <taxon>Flavobacteriia</taxon>
        <taxon>Flavobacteriales</taxon>
        <taxon>Weeksellaceae</taxon>
        <taxon>Chryseobacterium group</taxon>
        <taxon>Chryseobacterium</taxon>
    </lineage>
</organism>
<sequence>MKITREEITVEILELLYDFQYVLEHQKSDIYFNDPTKLLLSQQIRFRRICSVFAYLNIQIKDLKHFYELEFINEFKDYRFAHGISDMIKSSIRAGYEIKDIKTESLKEILESIIYFRNAYLNLVRGFFGGVQIMGSPSLERRISEKIVFDSIQDIDTVVERLNKIIGYLLFPQTEAFDMDILINQYNFPTEDYRTIWEKEQEDYYENGF</sequence>
<evidence type="ECO:0000313" key="1">
    <source>
        <dbReference type="EMBL" id="MDN4012082.1"/>
    </source>
</evidence>
<name>A0AAJ1R279_9FLAO</name>
<proteinExistence type="predicted"/>
<dbReference type="EMBL" id="JAUHGV010000005">
    <property type="protein sequence ID" value="MDN4012082.1"/>
    <property type="molecule type" value="Genomic_DNA"/>
</dbReference>
<protein>
    <submittedName>
        <fullName evidence="1">Uncharacterized protein</fullName>
    </submittedName>
</protein>
<evidence type="ECO:0000313" key="2">
    <source>
        <dbReference type="Proteomes" id="UP001225933"/>
    </source>
</evidence>
<accession>A0AAJ1R279</accession>
<reference evidence="1" key="1">
    <citation type="submission" date="2023-06" db="EMBL/GenBank/DDBJ databases">
        <title>Two Chryseobacterium gambrini strains from China.</title>
        <authorList>
            <person name="Zeng J."/>
            <person name="Wu Y."/>
        </authorList>
    </citation>
    <scope>NUCLEOTIDE SEQUENCE</scope>
    <source>
        <strain evidence="1">SQ219</strain>
    </source>
</reference>
<dbReference type="Proteomes" id="UP001225933">
    <property type="component" value="Unassembled WGS sequence"/>
</dbReference>
<dbReference type="AlphaFoldDB" id="A0AAJ1R279"/>
<dbReference type="RefSeq" id="WP_214587820.1">
    <property type="nucleotide sequence ID" value="NZ_JAUHGV010000005.1"/>
</dbReference>